<reference evidence="2 3" key="1">
    <citation type="submission" date="2018-12" db="EMBL/GenBank/DDBJ databases">
        <title>Genome Sequence of Candidatus Viridilinea halotolerans isolated from saline sulfide-rich spring.</title>
        <authorList>
            <person name="Grouzdev D.S."/>
            <person name="Burganskaya E.I."/>
            <person name="Krutkina M.S."/>
            <person name="Sukhacheva M.V."/>
            <person name="Gorlenko V.M."/>
        </authorList>
    </citation>
    <scope>NUCLEOTIDE SEQUENCE [LARGE SCALE GENOMIC DNA]</scope>
    <source>
        <strain evidence="2">Chok-6</strain>
    </source>
</reference>
<dbReference type="PROSITE" id="PS50851">
    <property type="entry name" value="CHEW"/>
    <property type="match status" value="1"/>
</dbReference>
<dbReference type="AlphaFoldDB" id="A0A426TTG3"/>
<dbReference type="SMART" id="SM00260">
    <property type="entry name" value="CheW"/>
    <property type="match status" value="1"/>
</dbReference>
<gene>
    <name evidence="2" type="ORF">EI684_18260</name>
</gene>
<dbReference type="Pfam" id="PF01584">
    <property type="entry name" value="CheW"/>
    <property type="match status" value="1"/>
</dbReference>
<dbReference type="Proteomes" id="UP000280307">
    <property type="component" value="Unassembled WGS sequence"/>
</dbReference>
<dbReference type="GO" id="GO:0007165">
    <property type="term" value="P:signal transduction"/>
    <property type="evidence" value="ECO:0007669"/>
    <property type="project" value="InterPro"/>
</dbReference>
<dbReference type="InterPro" id="IPR039315">
    <property type="entry name" value="CheW"/>
</dbReference>
<organism evidence="2 3">
    <name type="scientific">Candidatus Viridilinea halotolerans</name>
    <dbReference type="NCBI Taxonomy" id="2491704"/>
    <lineage>
        <taxon>Bacteria</taxon>
        <taxon>Bacillati</taxon>
        <taxon>Chloroflexota</taxon>
        <taxon>Chloroflexia</taxon>
        <taxon>Chloroflexales</taxon>
        <taxon>Chloroflexineae</taxon>
        <taxon>Oscillochloridaceae</taxon>
        <taxon>Candidatus Viridilinea</taxon>
    </lineage>
</organism>
<dbReference type="Gene3D" id="2.30.30.40">
    <property type="entry name" value="SH3 Domains"/>
    <property type="match status" value="1"/>
</dbReference>
<dbReference type="PANTHER" id="PTHR22617">
    <property type="entry name" value="CHEMOTAXIS SENSOR HISTIDINE KINASE-RELATED"/>
    <property type="match status" value="1"/>
</dbReference>
<proteinExistence type="predicted"/>
<dbReference type="SUPFAM" id="SSF50341">
    <property type="entry name" value="CheW-like"/>
    <property type="match status" value="1"/>
</dbReference>
<sequence length="151" mass="15998">MTQPTSNATSEFLLVRVSDELYALPSTAVREVARWRSPTPVPGAPPVLQGIISQRGVVTPIVDLRLLLGLAANAPTRATRLIMMHHENCDFALLVDAVLDLTALPPSALAPTPTALEASRARLLSSVARHGDRPLGILSIAALVAALQETI</sequence>
<dbReference type="PANTHER" id="PTHR22617:SF23">
    <property type="entry name" value="CHEMOTAXIS PROTEIN CHEW"/>
    <property type="match status" value="1"/>
</dbReference>
<comment type="caution">
    <text evidence="2">The sequence shown here is derived from an EMBL/GenBank/DDBJ whole genome shotgun (WGS) entry which is preliminary data.</text>
</comment>
<dbReference type="GO" id="GO:0006935">
    <property type="term" value="P:chemotaxis"/>
    <property type="evidence" value="ECO:0007669"/>
    <property type="project" value="InterPro"/>
</dbReference>
<evidence type="ECO:0000259" key="1">
    <source>
        <dbReference type="PROSITE" id="PS50851"/>
    </source>
</evidence>
<dbReference type="GO" id="GO:0005829">
    <property type="term" value="C:cytosol"/>
    <property type="evidence" value="ECO:0007669"/>
    <property type="project" value="TreeGrafter"/>
</dbReference>
<evidence type="ECO:0000313" key="2">
    <source>
        <dbReference type="EMBL" id="RRR67941.1"/>
    </source>
</evidence>
<evidence type="ECO:0000313" key="3">
    <source>
        <dbReference type="Proteomes" id="UP000280307"/>
    </source>
</evidence>
<protein>
    <submittedName>
        <fullName evidence="2">Purine-binding chemotaxis protein CheW</fullName>
    </submittedName>
</protein>
<accession>A0A426TTG3</accession>
<feature type="domain" description="CheW-like" evidence="1">
    <location>
        <begin position="9"/>
        <end position="149"/>
    </location>
</feature>
<dbReference type="InterPro" id="IPR036061">
    <property type="entry name" value="CheW-like_dom_sf"/>
</dbReference>
<name>A0A426TTG3_9CHLR</name>
<dbReference type="EMBL" id="RSAS01000756">
    <property type="protein sequence ID" value="RRR67941.1"/>
    <property type="molecule type" value="Genomic_DNA"/>
</dbReference>
<dbReference type="InterPro" id="IPR002545">
    <property type="entry name" value="CheW-lke_dom"/>
</dbReference>
<dbReference type="Gene3D" id="2.40.50.180">
    <property type="entry name" value="CheA-289, Domain 4"/>
    <property type="match status" value="1"/>
</dbReference>